<feature type="region of interest" description="Disordered" evidence="1">
    <location>
        <begin position="1"/>
        <end position="29"/>
    </location>
</feature>
<evidence type="ECO:0000313" key="3">
    <source>
        <dbReference type="Proteomes" id="UP001054252"/>
    </source>
</evidence>
<dbReference type="EMBL" id="BPVZ01000049">
    <property type="protein sequence ID" value="GKV18188.1"/>
    <property type="molecule type" value="Genomic_DNA"/>
</dbReference>
<organism evidence="2 3">
    <name type="scientific">Rubroshorea leprosula</name>
    <dbReference type="NCBI Taxonomy" id="152421"/>
    <lineage>
        <taxon>Eukaryota</taxon>
        <taxon>Viridiplantae</taxon>
        <taxon>Streptophyta</taxon>
        <taxon>Embryophyta</taxon>
        <taxon>Tracheophyta</taxon>
        <taxon>Spermatophyta</taxon>
        <taxon>Magnoliopsida</taxon>
        <taxon>eudicotyledons</taxon>
        <taxon>Gunneridae</taxon>
        <taxon>Pentapetalae</taxon>
        <taxon>rosids</taxon>
        <taxon>malvids</taxon>
        <taxon>Malvales</taxon>
        <taxon>Dipterocarpaceae</taxon>
        <taxon>Rubroshorea</taxon>
    </lineage>
</organism>
<dbReference type="AlphaFoldDB" id="A0AAV5JU65"/>
<gene>
    <name evidence="2" type="ORF">SLEP1_g28606</name>
</gene>
<comment type="caution">
    <text evidence="2">The sequence shown here is derived from an EMBL/GenBank/DDBJ whole genome shotgun (WGS) entry which is preliminary data.</text>
</comment>
<protein>
    <submittedName>
        <fullName evidence="2">Uncharacterized protein</fullName>
    </submittedName>
</protein>
<evidence type="ECO:0000313" key="2">
    <source>
        <dbReference type="EMBL" id="GKV18188.1"/>
    </source>
</evidence>
<evidence type="ECO:0000256" key="1">
    <source>
        <dbReference type="SAM" id="MobiDB-lite"/>
    </source>
</evidence>
<sequence>MNCAFCSSSSPLHGTRSPATDTHTPLRNQNPRSTLFLPLCPLLLASVGVILQVCDPKIFPQFPPDSPNLQLRFAC</sequence>
<reference evidence="2 3" key="1">
    <citation type="journal article" date="2021" name="Commun. Biol.">
        <title>The genome of Shorea leprosula (Dipterocarpaceae) highlights the ecological relevance of drought in aseasonal tropical rainforests.</title>
        <authorList>
            <person name="Ng K.K.S."/>
            <person name="Kobayashi M.J."/>
            <person name="Fawcett J.A."/>
            <person name="Hatakeyama M."/>
            <person name="Paape T."/>
            <person name="Ng C.H."/>
            <person name="Ang C.C."/>
            <person name="Tnah L.H."/>
            <person name="Lee C.T."/>
            <person name="Nishiyama T."/>
            <person name="Sese J."/>
            <person name="O'Brien M.J."/>
            <person name="Copetti D."/>
            <person name="Mohd Noor M.I."/>
            <person name="Ong R.C."/>
            <person name="Putra M."/>
            <person name="Sireger I.Z."/>
            <person name="Indrioko S."/>
            <person name="Kosugi Y."/>
            <person name="Izuno A."/>
            <person name="Isagi Y."/>
            <person name="Lee S.L."/>
            <person name="Shimizu K.K."/>
        </authorList>
    </citation>
    <scope>NUCLEOTIDE SEQUENCE [LARGE SCALE GENOMIC DNA]</scope>
    <source>
        <strain evidence="2">214</strain>
    </source>
</reference>
<accession>A0AAV5JU65</accession>
<name>A0AAV5JU65_9ROSI</name>
<dbReference type="Proteomes" id="UP001054252">
    <property type="component" value="Unassembled WGS sequence"/>
</dbReference>
<proteinExistence type="predicted"/>
<keyword evidence="3" id="KW-1185">Reference proteome</keyword>